<dbReference type="InterPro" id="IPR012349">
    <property type="entry name" value="Split_barrel_FMN-bd"/>
</dbReference>
<proteinExistence type="predicted"/>
<reference evidence="5" key="1">
    <citation type="journal article" date="2008" name="ISME J.">
        <title>Genomic patterns of recombination, clonal divergence and environment in marine microbial populations.</title>
        <authorList>
            <person name="Konstantinidis K.T."/>
            <person name="Delong E.F."/>
        </authorList>
    </citation>
    <scope>NUCLEOTIDE SEQUENCE</scope>
</reference>
<dbReference type="GO" id="GO:0035438">
    <property type="term" value="F:cyclic-di-GMP binding"/>
    <property type="evidence" value="ECO:0007669"/>
    <property type="project" value="InterPro"/>
</dbReference>
<evidence type="ECO:0000259" key="4">
    <source>
        <dbReference type="Pfam" id="PF12945"/>
    </source>
</evidence>
<evidence type="ECO:0000256" key="1">
    <source>
        <dbReference type="ARBA" id="ARBA00022741"/>
    </source>
</evidence>
<accession>B3T3I8</accession>
<dbReference type="InterPro" id="IPR009875">
    <property type="entry name" value="PilZ_domain"/>
</dbReference>
<dbReference type="Pfam" id="PF12945">
    <property type="entry name" value="PilZNR"/>
    <property type="match status" value="1"/>
</dbReference>
<sequence>MTTIENQPEAGSGVQGMIGFEELNLQPGTRLQLMRHRGRTPVQYLSTFIGMERNEYLLLRLPKAQGTFLTFYDGEKVTVRVFSGVMISSFDASVIQTIHHPLNCLCISFPHAIQVKKIRREMRIKVDIEGRLGLQDRTILPVKLTNISATGCQILVDRDIGKVDGQVVLNFNIAQLHDDETSAMTLEAKVRNVVPAGLSGGASFLAGLEFVALESNVQLLVRHYVYECLVDRRQNLV</sequence>
<feature type="domain" description="PilZ" evidence="3">
    <location>
        <begin position="119"/>
        <end position="226"/>
    </location>
</feature>
<keyword evidence="2" id="KW-0975">Bacterial flagellum</keyword>
<evidence type="ECO:0000313" key="5">
    <source>
        <dbReference type="EMBL" id="ABZ07147.1"/>
    </source>
</evidence>
<evidence type="ECO:0000256" key="2">
    <source>
        <dbReference type="ARBA" id="ARBA00023143"/>
    </source>
</evidence>
<dbReference type="SUPFAM" id="SSF141371">
    <property type="entry name" value="PilZ domain-like"/>
    <property type="match status" value="2"/>
</dbReference>
<evidence type="ECO:0008006" key="6">
    <source>
        <dbReference type="Google" id="ProtNLM"/>
    </source>
</evidence>
<dbReference type="Pfam" id="PF07238">
    <property type="entry name" value="PilZ"/>
    <property type="match status" value="1"/>
</dbReference>
<dbReference type="EMBL" id="EU016594">
    <property type="protein sequence ID" value="ABZ07147.1"/>
    <property type="molecule type" value="Genomic_DNA"/>
</dbReference>
<protein>
    <recommendedName>
        <fullName evidence="6">PilZ domain protein</fullName>
    </recommendedName>
</protein>
<dbReference type="Gene3D" id="2.30.110.10">
    <property type="entry name" value="Electron Transport, Fmn-binding Protein, Chain A"/>
    <property type="match status" value="1"/>
</dbReference>
<evidence type="ECO:0000259" key="3">
    <source>
        <dbReference type="Pfam" id="PF07238"/>
    </source>
</evidence>
<dbReference type="InterPro" id="IPR009926">
    <property type="entry name" value="T3SS_YcgR_PilZN"/>
</dbReference>
<dbReference type="Gene3D" id="2.40.10.220">
    <property type="entry name" value="predicted glycosyltransferase like domains"/>
    <property type="match status" value="1"/>
</dbReference>
<name>B3T3I8_9ZZZZ</name>
<keyword evidence="1" id="KW-0547">Nucleotide-binding</keyword>
<dbReference type="AlphaFoldDB" id="B3T3I8"/>
<feature type="domain" description="Type III secretion system flagellar brake protein YcgR PilZN" evidence="4">
    <location>
        <begin position="26"/>
        <end position="110"/>
    </location>
</feature>
<gene>
    <name evidence="5" type="ORF">ALOHA_HF4000ANIW133B20ctg1g9</name>
</gene>
<organism evidence="5">
    <name type="scientific">uncultured marine microorganism HF4000_ANIW133B20</name>
    <dbReference type="NCBI Taxonomy" id="455528"/>
    <lineage>
        <taxon>unclassified sequences</taxon>
        <taxon>environmental samples</taxon>
    </lineage>
</organism>